<evidence type="ECO:0000259" key="1">
    <source>
        <dbReference type="Pfam" id="PF03184"/>
    </source>
</evidence>
<gene>
    <name evidence="2" type="ORF">LIPSTDRAFT_332831</name>
</gene>
<dbReference type="AlphaFoldDB" id="A0A1E3Q0L8"/>
<reference evidence="2 3" key="1">
    <citation type="journal article" date="2016" name="Proc. Natl. Acad. Sci. U.S.A.">
        <title>Comparative genomics of biotechnologically important yeasts.</title>
        <authorList>
            <person name="Riley R."/>
            <person name="Haridas S."/>
            <person name="Wolfe K.H."/>
            <person name="Lopes M.R."/>
            <person name="Hittinger C.T."/>
            <person name="Goeker M."/>
            <person name="Salamov A.A."/>
            <person name="Wisecaver J.H."/>
            <person name="Long T.M."/>
            <person name="Calvey C.H."/>
            <person name="Aerts A.L."/>
            <person name="Barry K.W."/>
            <person name="Choi C."/>
            <person name="Clum A."/>
            <person name="Coughlan A.Y."/>
            <person name="Deshpande S."/>
            <person name="Douglass A.P."/>
            <person name="Hanson S.J."/>
            <person name="Klenk H.-P."/>
            <person name="LaButti K.M."/>
            <person name="Lapidus A."/>
            <person name="Lindquist E.A."/>
            <person name="Lipzen A.M."/>
            <person name="Meier-Kolthoff J.P."/>
            <person name="Ohm R.A."/>
            <person name="Otillar R.P."/>
            <person name="Pangilinan J.L."/>
            <person name="Peng Y."/>
            <person name="Rokas A."/>
            <person name="Rosa C.A."/>
            <person name="Scheuner C."/>
            <person name="Sibirny A.A."/>
            <person name="Slot J.C."/>
            <person name="Stielow J.B."/>
            <person name="Sun H."/>
            <person name="Kurtzman C.P."/>
            <person name="Blackwell M."/>
            <person name="Grigoriev I.V."/>
            <person name="Jeffries T.W."/>
        </authorList>
    </citation>
    <scope>NUCLEOTIDE SEQUENCE [LARGE SCALE GENOMIC DNA]</scope>
    <source>
        <strain evidence="2 3">NRRL Y-11557</strain>
    </source>
</reference>
<proteinExistence type="predicted"/>
<dbReference type="Proteomes" id="UP000094385">
    <property type="component" value="Unassembled WGS sequence"/>
</dbReference>
<dbReference type="InterPro" id="IPR050863">
    <property type="entry name" value="CenT-Element_Derived"/>
</dbReference>
<keyword evidence="3" id="KW-1185">Reference proteome</keyword>
<dbReference type="OrthoDB" id="5014592at2759"/>
<accession>A0A1E3Q0L8</accession>
<dbReference type="GO" id="GO:0003677">
    <property type="term" value="F:DNA binding"/>
    <property type="evidence" value="ECO:0007669"/>
    <property type="project" value="TreeGrafter"/>
</dbReference>
<dbReference type="GO" id="GO:0005634">
    <property type="term" value="C:nucleus"/>
    <property type="evidence" value="ECO:0007669"/>
    <property type="project" value="TreeGrafter"/>
</dbReference>
<protein>
    <recommendedName>
        <fullName evidence="1">DDE-1 domain-containing protein</fullName>
    </recommendedName>
</protein>
<evidence type="ECO:0000313" key="2">
    <source>
        <dbReference type="EMBL" id="ODQ71044.1"/>
    </source>
</evidence>
<dbReference type="Pfam" id="PF03184">
    <property type="entry name" value="DDE_1"/>
    <property type="match status" value="1"/>
</dbReference>
<evidence type="ECO:0000313" key="3">
    <source>
        <dbReference type="Proteomes" id="UP000094385"/>
    </source>
</evidence>
<organism evidence="2 3">
    <name type="scientific">Lipomyces starkeyi NRRL Y-11557</name>
    <dbReference type="NCBI Taxonomy" id="675824"/>
    <lineage>
        <taxon>Eukaryota</taxon>
        <taxon>Fungi</taxon>
        <taxon>Dikarya</taxon>
        <taxon>Ascomycota</taxon>
        <taxon>Saccharomycotina</taxon>
        <taxon>Lipomycetes</taxon>
        <taxon>Lipomycetales</taxon>
        <taxon>Lipomycetaceae</taxon>
        <taxon>Lipomyces</taxon>
    </lineage>
</organism>
<sequence>WIQLFNKHTKSRTSGVYRLLILDGHESHHSTDFDLYCKEHNIITVCMPAHSSYKLQPLDIGCFGPLKQAYGRKHLMRPHITHITKEDFFPAFFTPNSRLQ</sequence>
<dbReference type="PANTHER" id="PTHR19303">
    <property type="entry name" value="TRANSPOSON"/>
    <property type="match status" value="1"/>
</dbReference>
<dbReference type="PANTHER" id="PTHR19303:SF62">
    <property type="entry name" value="HTH CENPB-TYPE DOMAIN-CONTAINING PROTEIN-RELATED"/>
    <property type="match status" value="1"/>
</dbReference>
<name>A0A1E3Q0L8_LIPST</name>
<feature type="non-terminal residue" evidence="2">
    <location>
        <position position="1"/>
    </location>
</feature>
<dbReference type="InterPro" id="IPR004875">
    <property type="entry name" value="DDE_SF_endonuclease_dom"/>
</dbReference>
<dbReference type="EMBL" id="KV454298">
    <property type="protein sequence ID" value="ODQ71044.1"/>
    <property type="molecule type" value="Genomic_DNA"/>
</dbReference>
<dbReference type="STRING" id="675824.A0A1E3Q0L8"/>
<feature type="domain" description="DDE-1" evidence="1">
    <location>
        <begin position="1"/>
        <end position="76"/>
    </location>
</feature>